<evidence type="ECO:0000313" key="6">
    <source>
        <dbReference type="Proteomes" id="UP000663193"/>
    </source>
</evidence>
<dbReference type="InterPro" id="IPR019819">
    <property type="entry name" value="Carboxylesterase_B_CS"/>
</dbReference>
<evidence type="ECO:0000313" key="5">
    <source>
        <dbReference type="EMBL" id="QRC92414.1"/>
    </source>
</evidence>
<dbReference type="PROSITE" id="PS51257">
    <property type="entry name" value="PROKAR_LIPOPROTEIN"/>
    <property type="match status" value="1"/>
</dbReference>
<feature type="chain" id="PRO_5031600442" description="Carboxylic ester hydrolase" evidence="3">
    <location>
        <begin position="19"/>
        <end position="565"/>
    </location>
</feature>
<dbReference type="InterPro" id="IPR019826">
    <property type="entry name" value="Carboxylesterase_B_AS"/>
</dbReference>
<dbReference type="EMBL" id="CP069024">
    <property type="protein sequence ID" value="QRC92414.1"/>
    <property type="molecule type" value="Genomic_DNA"/>
</dbReference>
<keyword evidence="6" id="KW-1185">Reference proteome</keyword>
<evidence type="ECO:0000256" key="2">
    <source>
        <dbReference type="ARBA" id="ARBA00022801"/>
    </source>
</evidence>
<dbReference type="Pfam" id="PF00135">
    <property type="entry name" value="COesterase"/>
    <property type="match status" value="1"/>
</dbReference>
<protein>
    <recommendedName>
        <fullName evidence="3">Carboxylic ester hydrolase</fullName>
        <ecNumber evidence="3">3.1.1.-</ecNumber>
    </recommendedName>
</protein>
<dbReference type="PANTHER" id="PTHR43918">
    <property type="entry name" value="ACETYLCHOLINESTERASE"/>
    <property type="match status" value="1"/>
</dbReference>
<dbReference type="InterPro" id="IPR050654">
    <property type="entry name" value="AChE-related_enzymes"/>
</dbReference>
<dbReference type="EC" id="3.1.1.-" evidence="3"/>
<dbReference type="OrthoDB" id="408631at2759"/>
<evidence type="ECO:0000256" key="1">
    <source>
        <dbReference type="ARBA" id="ARBA00005964"/>
    </source>
</evidence>
<dbReference type="SUPFAM" id="SSF53474">
    <property type="entry name" value="alpha/beta-Hydrolases"/>
    <property type="match status" value="1"/>
</dbReference>
<name>A0A7U2HW20_PHANO</name>
<sequence>MLRTAALTLSLSAGLASCQYPATGPTARVKNGTLLGVHSDAYDQDFFLGIPYAQPPVGSLRYRAPASLNQSWHDAKPATQNSAECYGYGSDQWNYPVSEDCLYLNIVRPSGYENASLPVAFWIHGGGFNQGGGVDQRYNTSFMIQNAVKIGKPIVTVNINYRLSAWGFLSGSEELKDTGALNLGLRDQRLALQWVQENIAAFGGDPSQVTIYGESAGAASVGYHLTAYNGRDDKLFRAAIMQSGGPINFGPQLDPLGNADMYNELTRRTNCANQTSPLECLRALPAEQLNTAINTTSATLNVTNFMPIIDGDFVQKRGSIQLAAGDFVHVPIVDGANSDEGTAFSPSPVNSTADFEMFVSLSQEGGLPANFTQAILAAYPDDLSVNVVASLGNQRPGPPFGAQFRRSASYFGDVAFIAPRRKTCETWAANGLDAYCYRFNVIPAGIPAAIGATHFQEVAFVFNNVQGVGYIPAAVPPFENKTQSYRDLAHFMNSNWISFVHDLDPNAWRESGAWNGTEEMWPKYTLNQPMDYVFDANVSSYAEPDTYRKQGMQLINDNALSVYSR</sequence>
<reference evidence="6" key="1">
    <citation type="journal article" date="2021" name="BMC Genomics">
        <title>Chromosome-level genome assembly and manually-curated proteome of model necrotroph Parastagonospora nodorum Sn15 reveals a genome-wide trove of candidate effector homologs, and redundancy of virulence-related functions within an accessory chromosome.</title>
        <authorList>
            <person name="Bertazzoni S."/>
            <person name="Jones D.A.B."/>
            <person name="Phan H.T."/>
            <person name="Tan K.-C."/>
            <person name="Hane J.K."/>
        </authorList>
    </citation>
    <scope>NUCLEOTIDE SEQUENCE [LARGE SCALE GENOMIC DNA]</scope>
    <source>
        <strain evidence="6">SN15 / ATCC MYA-4574 / FGSC 10173)</strain>
    </source>
</reference>
<keyword evidence="3" id="KW-0732">Signal</keyword>
<dbReference type="Gene3D" id="3.40.50.1820">
    <property type="entry name" value="alpha/beta hydrolase"/>
    <property type="match status" value="1"/>
</dbReference>
<proteinExistence type="inferred from homology"/>
<dbReference type="PROSITE" id="PS00122">
    <property type="entry name" value="CARBOXYLESTERASE_B_1"/>
    <property type="match status" value="1"/>
</dbReference>
<dbReference type="InterPro" id="IPR029058">
    <property type="entry name" value="AB_hydrolase_fold"/>
</dbReference>
<keyword evidence="2 3" id="KW-0378">Hydrolase</keyword>
<feature type="signal peptide" evidence="3">
    <location>
        <begin position="1"/>
        <end position="18"/>
    </location>
</feature>
<organism evidence="5 6">
    <name type="scientific">Phaeosphaeria nodorum (strain SN15 / ATCC MYA-4574 / FGSC 10173)</name>
    <name type="common">Glume blotch fungus</name>
    <name type="synonym">Parastagonospora nodorum</name>
    <dbReference type="NCBI Taxonomy" id="321614"/>
    <lineage>
        <taxon>Eukaryota</taxon>
        <taxon>Fungi</taxon>
        <taxon>Dikarya</taxon>
        <taxon>Ascomycota</taxon>
        <taxon>Pezizomycotina</taxon>
        <taxon>Dothideomycetes</taxon>
        <taxon>Pleosporomycetidae</taxon>
        <taxon>Pleosporales</taxon>
        <taxon>Pleosporineae</taxon>
        <taxon>Phaeosphaeriaceae</taxon>
        <taxon>Parastagonospora</taxon>
    </lineage>
</organism>
<dbReference type="AlphaFoldDB" id="A0A7U2HW20"/>
<dbReference type="Proteomes" id="UP000663193">
    <property type="component" value="Chromosome 2"/>
</dbReference>
<dbReference type="PANTHER" id="PTHR43918:SF4">
    <property type="entry name" value="CARBOXYLIC ESTER HYDROLASE"/>
    <property type="match status" value="1"/>
</dbReference>
<feature type="domain" description="Carboxylesterase type B" evidence="4">
    <location>
        <begin position="25"/>
        <end position="529"/>
    </location>
</feature>
<gene>
    <name evidence="5" type="ORF">JI435_025250</name>
</gene>
<comment type="similarity">
    <text evidence="1 3">Belongs to the type-B carboxylesterase/lipase family.</text>
</comment>
<evidence type="ECO:0000259" key="4">
    <source>
        <dbReference type="Pfam" id="PF00135"/>
    </source>
</evidence>
<dbReference type="PROSITE" id="PS00941">
    <property type="entry name" value="CARBOXYLESTERASE_B_2"/>
    <property type="match status" value="1"/>
</dbReference>
<accession>A0A7U2HW20</accession>
<dbReference type="GO" id="GO:0016787">
    <property type="term" value="F:hydrolase activity"/>
    <property type="evidence" value="ECO:0007669"/>
    <property type="project" value="UniProtKB-KW"/>
</dbReference>
<dbReference type="VEuPathDB" id="FungiDB:JI435_025250"/>
<evidence type="ECO:0000256" key="3">
    <source>
        <dbReference type="RuleBase" id="RU361235"/>
    </source>
</evidence>
<dbReference type="InterPro" id="IPR002018">
    <property type="entry name" value="CarbesteraseB"/>
</dbReference>